<dbReference type="PROSITE" id="PS51257">
    <property type="entry name" value="PROKAR_LIPOPROTEIN"/>
    <property type="match status" value="1"/>
</dbReference>
<sequence length="1087" mass="117401">MRRGSRPELSAAGKSAPPFLSGLPSAVSCCACPSRALAVLSRVRASAHQPPSAAMQTSPSTASPDDELELDRVAAGPYCVFEAFNPSLSSHSSCTPPLQPPRNHDANMDNPIMSNEYLVDSNGRAQWFATSSDDMAAASNEFSRGDWSNWMQWDPATSQNPELKPLNVQGPACLRKTEHQRPLTLHRRQIPQLNNPNSIAPSPTALPASAPMPGRSTNAPFAFGDNGELPPAFDFDTATLSSPPGEAQQHNGFYSPPLWQSQQVNDASIFSPPRFEQSAMTHIPPPPLSTPSLRHSPMSLNNARAGSSSAGSSPEPIPNKSKKRKSSDDGEDTESMAGGKGEKHPPVKKTAHNMIEKRYRNNLNDKIAALRDSVPSLRHMSRPGGVADDVDEPEDLEGLTPAHKLNKATVLSKATEYICHLETRNKKLQHEVDTLKGRLESYEKMAISGPMTLHGSTMGTPDGNRYHDDPFATHGLPVSGPPQGMIPVPNDIASLHRGIPPQPHYAPAYPQYSGGSARQPYAGPPQVNGRRQSNAMLGKLMVGSLAGLMILDGIVEHQQAREEAGDRGLFALPINLSAIFAPQVSFGAGSAQIPLVKFLLVFGSIFYLITSSLNFTPKSKKKAALTVQAQERPSLASPVESRRDAWLTAIQTVWVPHHNFLLEVAALGLKSLKLSTRKLIGWQGYALITGITKEQEAARVKAWDIALDAQLTGGDAQISKSRLVLTLMASGTLPDTPARLMLKALHIRVLLWELANAGHGSGWVLNDLSANLARRYWNTARTEQKIVVNTASTAGSEVDTLPEHLAVLLELECDEVLVPSIVQRAYNLAWNRPSAESTTADEIMDRVVGDMAICSPLDALAAWYSSYVLKKSLADSLATKSGLPKDNVDADLELAARTAPPTSQAHARALVAKAILFDNNRAANIIMAFEALPTPAFASPSRDFSIMNLLGDTEPAADIWTTLKLAKCLSLVDSTNFEARQRAVTAVNNLLLVERHMTLLSFVAGYKILSQFIQSPTLRTEASHGLERLASTLRIWVGHESGRRIGLSSKARGRIINHCLDASKTLVGLAEPDEIDDGYVSSSVNGD</sequence>
<evidence type="ECO:0000313" key="4">
    <source>
        <dbReference type="Proteomes" id="UP000481861"/>
    </source>
</evidence>
<dbReference type="SUPFAM" id="SSF47459">
    <property type="entry name" value="HLH, helix-loop-helix DNA-binding domain"/>
    <property type="match status" value="1"/>
</dbReference>
<dbReference type="AlphaFoldDB" id="A0A7C8MI28"/>
<proteinExistence type="predicted"/>
<dbReference type="InterPro" id="IPR036638">
    <property type="entry name" value="HLH_DNA-bd_sf"/>
</dbReference>
<feature type="region of interest" description="Disordered" evidence="1">
    <location>
        <begin position="187"/>
        <end position="259"/>
    </location>
</feature>
<gene>
    <name evidence="3" type="ORF">BDV95DRAFT_581444</name>
</gene>
<dbReference type="GO" id="GO:0046983">
    <property type="term" value="F:protein dimerization activity"/>
    <property type="evidence" value="ECO:0007669"/>
    <property type="project" value="InterPro"/>
</dbReference>
<name>A0A7C8MI28_9PLEO</name>
<evidence type="ECO:0000256" key="1">
    <source>
        <dbReference type="SAM" id="MobiDB-lite"/>
    </source>
</evidence>
<dbReference type="GO" id="GO:0032933">
    <property type="term" value="P:SREBP signaling pathway"/>
    <property type="evidence" value="ECO:0007669"/>
    <property type="project" value="InterPro"/>
</dbReference>
<feature type="region of interest" description="Disordered" evidence="1">
    <location>
        <begin position="503"/>
        <end position="528"/>
    </location>
</feature>
<dbReference type="PROSITE" id="PS50888">
    <property type="entry name" value="BHLH"/>
    <property type="match status" value="1"/>
</dbReference>
<dbReference type="Pfam" id="PF00010">
    <property type="entry name" value="HLH"/>
    <property type="match status" value="1"/>
</dbReference>
<feature type="compositionally biased region" description="Polar residues" evidence="1">
    <location>
        <begin position="238"/>
        <end position="259"/>
    </location>
</feature>
<dbReference type="GO" id="GO:0045944">
    <property type="term" value="P:positive regulation of transcription by RNA polymerase II"/>
    <property type="evidence" value="ECO:0007669"/>
    <property type="project" value="InterPro"/>
</dbReference>
<reference evidence="3 4" key="1">
    <citation type="submission" date="2020-01" db="EMBL/GenBank/DDBJ databases">
        <authorList>
            <consortium name="DOE Joint Genome Institute"/>
            <person name="Haridas S."/>
            <person name="Albert R."/>
            <person name="Binder M."/>
            <person name="Bloem J."/>
            <person name="Labutti K."/>
            <person name="Salamov A."/>
            <person name="Andreopoulos B."/>
            <person name="Baker S.E."/>
            <person name="Barry K."/>
            <person name="Bills G."/>
            <person name="Bluhm B.H."/>
            <person name="Cannon C."/>
            <person name="Castanera R."/>
            <person name="Culley D.E."/>
            <person name="Daum C."/>
            <person name="Ezra D."/>
            <person name="Gonzalez J.B."/>
            <person name="Henrissat B."/>
            <person name="Kuo A."/>
            <person name="Liang C."/>
            <person name="Lipzen A."/>
            <person name="Lutzoni F."/>
            <person name="Magnuson J."/>
            <person name="Mondo S."/>
            <person name="Nolan M."/>
            <person name="Ohm R."/>
            <person name="Pangilinan J."/>
            <person name="Park H.-J.H."/>
            <person name="Ramirez L."/>
            <person name="Alfaro M."/>
            <person name="Sun H."/>
            <person name="Tritt A."/>
            <person name="Yoshinaga Y."/>
            <person name="Zwiers L.-H.L."/>
            <person name="Turgeon B.G."/>
            <person name="Goodwin S.B."/>
            <person name="Spatafora J.W."/>
            <person name="Crous P.W."/>
            <person name="Grigoriev I.V."/>
        </authorList>
    </citation>
    <scope>NUCLEOTIDE SEQUENCE [LARGE SCALE GENOMIC DNA]</scope>
    <source>
        <strain evidence="3 4">CBS 611.86</strain>
    </source>
</reference>
<dbReference type="PANTHER" id="PTHR47336:SF2">
    <property type="entry name" value="TRANSCRIPTION FACTOR HMS1-RELATED"/>
    <property type="match status" value="1"/>
</dbReference>
<accession>A0A7C8MI28</accession>
<evidence type="ECO:0000313" key="3">
    <source>
        <dbReference type="EMBL" id="KAF2867645.1"/>
    </source>
</evidence>
<dbReference type="OrthoDB" id="2133190at2759"/>
<protein>
    <recommendedName>
        <fullName evidence="2">BHLH domain-containing protein</fullName>
    </recommendedName>
</protein>
<feature type="domain" description="BHLH" evidence="2">
    <location>
        <begin position="347"/>
        <end position="421"/>
    </location>
</feature>
<comment type="caution">
    <text evidence="3">The sequence shown here is derived from an EMBL/GenBank/DDBJ whole genome shotgun (WGS) entry which is preliminary data.</text>
</comment>
<organism evidence="3 4">
    <name type="scientific">Massariosphaeria phaeospora</name>
    <dbReference type="NCBI Taxonomy" id="100035"/>
    <lineage>
        <taxon>Eukaryota</taxon>
        <taxon>Fungi</taxon>
        <taxon>Dikarya</taxon>
        <taxon>Ascomycota</taxon>
        <taxon>Pezizomycotina</taxon>
        <taxon>Dothideomycetes</taxon>
        <taxon>Pleosporomycetidae</taxon>
        <taxon>Pleosporales</taxon>
        <taxon>Pleosporales incertae sedis</taxon>
        <taxon>Massariosphaeria</taxon>
    </lineage>
</organism>
<dbReference type="InterPro" id="IPR052099">
    <property type="entry name" value="Regulatory_TF_Diverse"/>
</dbReference>
<dbReference type="Pfam" id="PF09427">
    <property type="entry name" value="DUF2014"/>
    <property type="match status" value="1"/>
</dbReference>
<dbReference type="Proteomes" id="UP000481861">
    <property type="component" value="Unassembled WGS sequence"/>
</dbReference>
<dbReference type="CDD" id="cd11399">
    <property type="entry name" value="bHLHzip_scHMS1_like"/>
    <property type="match status" value="1"/>
</dbReference>
<feature type="compositionally biased region" description="Polar residues" evidence="1">
    <location>
        <begin position="290"/>
        <end position="304"/>
    </location>
</feature>
<evidence type="ECO:0000259" key="2">
    <source>
        <dbReference type="PROSITE" id="PS50888"/>
    </source>
</evidence>
<dbReference type="Gene3D" id="4.10.280.10">
    <property type="entry name" value="Helix-loop-helix DNA-binding domain"/>
    <property type="match status" value="1"/>
</dbReference>
<dbReference type="SMART" id="SM00353">
    <property type="entry name" value="HLH"/>
    <property type="match status" value="1"/>
</dbReference>
<feature type="region of interest" description="Disordered" evidence="1">
    <location>
        <begin position="275"/>
        <end position="348"/>
    </location>
</feature>
<keyword evidence="4" id="KW-1185">Reference proteome</keyword>
<dbReference type="EMBL" id="JAADJZ010000022">
    <property type="protein sequence ID" value="KAF2867645.1"/>
    <property type="molecule type" value="Genomic_DNA"/>
</dbReference>
<dbReference type="InterPro" id="IPR011598">
    <property type="entry name" value="bHLH_dom"/>
</dbReference>
<dbReference type="InterPro" id="IPR019006">
    <property type="entry name" value="Sre1_C"/>
</dbReference>
<feature type="compositionally biased region" description="Low complexity" evidence="1">
    <location>
        <begin position="198"/>
        <end position="213"/>
    </location>
</feature>
<dbReference type="PANTHER" id="PTHR47336">
    <property type="entry name" value="TRANSCRIPTION FACTOR HMS1-RELATED"/>
    <property type="match status" value="1"/>
</dbReference>